<dbReference type="InterPro" id="IPR011006">
    <property type="entry name" value="CheY-like_superfamily"/>
</dbReference>
<proteinExistence type="predicted"/>
<reference evidence="4" key="1">
    <citation type="journal article" date="2019" name="Int. J. Syst. Evol. Microbiol.">
        <title>The Global Catalogue of Microorganisms (GCM) 10K type strain sequencing project: providing services to taxonomists for standard genome sequencing and annotation.</title>
        <authorList>
            <consortium name="The Broad Institute Genomics Platform"/>
            <consortium name="The Broad Institute Genome Sequencing Center for Infectious Disease"/>
            <person name="Wu L."/>
            <person name="Ma J."/>
        </authorList>
    </citation>
    <scope>NUCLEOTIDE SEQUENCE [LARGE SCALE GENOMIC DNA]</scope>
    <source>
        <strain evidence="4">KCTC 52366</strain>
    </source>
</reference>
<evidence type="ECO:0000313" key="3">
    <source>
        <dbReference type="EMBL" id="MFC3143038.1"/>
    </source>
</evidence>
<dbReference type="InterPro" id="IPR052893">
    <property type="entry name" value="TCS_response_regulator"/>
</dbReference>
<dbReference type="SUPFAM" id="SSF52172">
    <property type="entry name" value="CheY-like"/>
    <property type="match status" value="1"/>
</dbReference>
<feature type="domain" description="Response regulatory" evidence="2">
    <location>
        <begin position="13"/>
        <end position="136"/>
    </location>
</feature>
<dbReference type="SMART" id="SM00448">
    <property type="entry name" value="REC"/>
    <property type="match status" value="1"/>
</dbReference>
<gene>
    <name evidence="3" type="ORF">ACFOGP_09980</name>
</gene>
<feature type="modified residue" description="4-aspartylphosphate" evidence="1">
    <location>
        <position position="69"/>
    </location>
</feature>
<dbReference type="RefSeq" id="WP_275633017.1">
    <property type="nucleotide sequence ID" value="NZ_JARGYD010000004.1"/>
</dbReference>
<comment type="caution">
    <text evidence="3">The sequence shown here is derived from an EMBL/GenBank/DDBJ whole genome shotgun (WGS) entry which is preliminary data.</text>
</comment>
<protein>
    <submittedName>
        <fullName evidence="3">Response regulator</fullName>
    </submittedName>
</protein>
<dbReference type="CDD" id="cd17557">
    <property type="entry name" value="REC_Rcp-like"/>
    <property type="match status" value="1"/>
</dbReference>
<accession>A0ABV7GQU0</accession>
<evidence type="ECO:0000259" key="2">
    <source>
        <dbReference type="PROSITE" id="PS50110"/>
    </source>
</evidence>
<dbReference type="EMBL" id="JBHRTB010000010">
    <property type="protein sequence ID" value="MFC3143038.1"/>
    <property type="molecule type" value="Genomic_DNA"/>
</dbReference>
<evidence type="ECO:0000313" key="4">
    <source>
        <dbReference type="Proteomes" id="UP001595632"/>
    </source>
</evidence>
<keyword evidence="4" id="KW-1185">Reference proteome</keyword>
<dbReference type="Pfam" id="PF00072">
    <property type="entry name" value="Response_reg"/>
    <property type="match status" value="1"/>
</dbReference>
<dbReference type="Gene3D" id="3.40.50.2300">
    <property type="match status" value="1"/>
</dbReference>
<dbReference type="InterPro" id="IPR001789">
    <property type="entry name" value="Sig_transdc_resp-reg_receiver"/>
</dbReference>
<dbReference type="PROSITE" id="PS50110">
    <property type="entry name" value="RESPONSE_REGULATORY"/>
    <property type="match status" value="1"/>
</dbReference>
<dbReference type="Proteomes" id="UP001595632">
    <property type="component" value="Unassembled WGS sequence"/>
</dbReference>
<organism evidence="3 4">
    <name type="scientific">Psychromarinibacter halotolerans</name>
    <dbReference type="NCBI Taxonomy" id="1775175"/>
    <lineage>
        <taxon>Bacteria</taxon>
        <taxon>Pseudomonadati</taxon>
        <taxon>Pseudomonadota</taxon>
        <taxon>Alphaproteobacteria</taxon>
        <taxon>Rhodobacterales</taxon>
        <taxon>Paracoccaceae</taxon>
        <taxon>Psychromarinibacter</taxon>
    </lineage>
</organism>
<dbReference type="PANTHER" id="PTHR44520:SF2">
    <property type="entry name" value="RESPONSE REGULATOR RCP1"/>
    <property type="match status" value="1"/>
</dbReference>
<name>A0ABV7GQU0_9RHOB</name>
<evidence type="ECO:0000256" key="1">
    <source>
        <dbReference type="PROSITE-ProRule" id="PRU00169"/>
    </source>
</evidence>
<sequence length="153" mass="16745">MTRKDDVIDSPLSIILVEDDDGDAKAVTRAFARLDGQCSILRVRDGIEALALLRGESGRAPRNYVLIADLNLPRMGGIELLRKIRDDPDLHRAVAFVMSTSADDRDVTAAYAYQVAGYILKQKAGRDFGSLVTTINHFWRLVELPDMGGGAGD</sequence>
<keyword evidence="1" id="KW-0597">Phosphoprotein</keyword>
<dbReference type="PANTHER" id="PTHR44520">
    <property type="entry name" value="RESPONSE REGULATOR RCP1-RELATED"/>
    <property type="match status" value="1"/>
</dbReference>